<sequence length="110" mass="12426">MPVAQVLLRDGIISEREPLLYRILHMREPLLDRVQHRREPLLYRVLHVREPLLDRVSLQALARSRGRVADGTNDGGRALRTARASLVVGAGTWMSDPRLRRAATGRRACG</sequence>
<accession>A0A6G0L3B5</accession>
<gene>
    <name evidence="1" type="ORF">PF010_g12602</name>
</gene>
<comment type="caution">
    <text evidence="1">The sequence shown here is derived from an EMBL/GenBank/DDBJ whole genome shotgun (WGS) entry which is preliminary data.</text>
</comment>
<dbReference type="AlphaFoldDB" id="A0A6G0L3B5"/>
<name>A0A6G0L3B5_9STRA</name>
<proteinExistence type="predicted"/>
<dbReference type="Proteomes" id="UP000488956">
    <property type="component" value="Unassembled WGS sequence"/>
</dbReference>
<dbReference type="EMBL" id="QXFX01000708">
    <property type="protein sequence ID" value="KAE9106500.1"/>
    <property type="molecule type" value="Genomic_DNA"/>
</dbReference>
<organism evidence="1 2">
    <name type="scientific">Phytophthora fragariae</name>
    <dbReference type="NCBI Taxonomy" id="53985"/>
    <lineage>
        <taxon>Eukaryota</taxon>
        <taxon>Sar</taxon>
        <taxon>Stramenopiles</taxon>
        <taxon>Oomycota</taxon>
        <taxon>Peronosporomycetes</taxon>
        <taxon>Peronosporales</taxon>
        <taxon>Peronosporaceae</taxon>
        <taxon>Phytophthora</taxon>
    </lineage>
</organism>
<protein>
    <submittedName>
        <fullName evidence="1">Uncharacterized protein</fullName>
    </submittedName>
</protein>
<evidence type="ECO:0000313" key="1">
    <source>
        <dbReference type="EMBL" id="KAE9106500.1"/>
    </source>
</evidence>
<reference evidence="1 2" key="1">
    <citation type="submission" date="2018-09" db="EMBL/GenBank/DDBJ databases">
        <title>Genomic investigation of the strawberry pathogen Phytophthora fragariae indicates pathogenicity is determined by transcriptional variation in three key races.</title>
        <authorList>
            <person name="Adams T.M."/>
            <person name="Armitage A.D."/>
            <person name="Sobczyk M.K."/>
            <person name="Bates H.J."/>
            <person name="Dunwell J.M."/>
            <person name="Nellist C.F."/>
            <person name="Harrison R.J."/>
        </authorList>
    </citation>
    <scope>NUCLEOTIDE SEQUENCE [LARGE SCALE GENOMIC DNA]</scope>
    <source>
        <strain evidence="1 2">ONT-3</strain>
    </source>
</reference>
<evidence type="ECO:0000313" key="2">
    <source>
        <dbReference type="Proteomes" id="UP000488956"/>
    </source>
</evidence>